<feature type="transmembrane region" description="Helical" evidence="18">
    <location>
        <begin position="337"/>
        <end position="357"/>
    </location>
</feature>
<keyword evidence="8 18" id="KW-0472">Membrane</keyword>
<dbReference type="FunFam" id="1.20.1250.20:FF:000184">
    <property type="entry name" value="Feline leukemia virus subgroup C receptor-related protein 1"/>
    <property type="match status" value="1"/>
</dbReference>
<dbReference type="GO" id="GO:0043249">
    <property type="term" value="P:erythrocyte maturation"/>
    <property type="evidence" value="ECO:0007669"/>
    <property type="project" value="UniProtKB-KW"/>
</dbReference>
<evidence type="ECO:0000256" key="3">
    <source>
        <dbReference type="ARBA" id="ARBA00022475"/>
    </source>
</evidence>
<dbReference type="GO" id="GO:0097037">
    <property type="term" value="P:heme export"/>
    <property type="evidence" value="ECO:0007669"/>
    <property type="project" value="TreeGrafter"/>
</dbReference>
<protein>
    <recommendedName>
        <fullName evidence="16">Choline/ethanolamine transporter FLVCR1</fullName>
    </recommendedName>
    <alternativeName>
        <fullName evidence="17">Heme transporter FLVCR1</fullName>
    </alternativeName>
</protein>
<dbReference type="AlphaFoldDB" id="A0A8J2L6T2"/>
<dbReference type="PROSITE" id="PS50850">
    <property type="entry name" value="MFS"/>
    <property type="match status" value="1"/>
</dbReference>
<dbReference type="GO" id="GO:0015232">
    <property type="term" value="F:heme transmembrane transporter activity"/>
    <property type="evidence" value="ECO:0007669"/>
    <property type="project" value="UniProtKB-ARBA"/>
</dbReference>
<dbReference type="PANTHER" id="PTHR10924:SF4">
    <property type="entry name" value="GH15861P"/>
    <property type="match status" value="1"/>
</dbReference>
<evidence type="ECO:0000256" key="15">
    <source>
        <dbReference type="ARBA" id="ARBA00060240"/>
    </source>
</evidence>
<evidence type="ECO:0000256" key="12">
    <source>
        <dbReference type="ARBA" id="ARBA00036811"/>
    </source>
</evidence>
<evidence type="ECO:0000256" key="9">
    <source>
        <dbReference type="ARBA" id="ARBA00023170"/>
    </source>
</evidence>
<comment type="catalytic activity">
    <reaction evidence="13">
        <text>ethanolamine(in) = ethanolamine(out)</text>
        <dbReference type="Rhea" id="RHEA:32747"/>
        <dbReference type="ChEBI" id="CHEBI:57603"/>
    </reaction>
</comment>
<keyword evidence="9" id="KW-0675">Receptor</keyword>
<keyword evidence="5 18" id="KW-0812">Transmembrane</keyword>
<keyword evidence="3" id="KW-1003">Cell membrane</keyword>
<evidence type="ECO:0000256" key="17">
    <source>
        <dbReference type="ARBA" id="ARBA00080886"/>
    </source>
</evidence>
<dbReference type="GO" id="GO:0020037">
    <property type="term" value="F:heme binding"/>
    <property type="evidence" value="ECO:0007669"/>
    <property type="project" value="TreeGrafter"/>
</dbReference>
<gene>
    <name evidence="20" type="ORF">AFUS01_LOCUS27340</name>
</gene>
<evidence type="ECO:0000256" key="6">
    <source>
        <dbReference type="ARBA" id="ARBA00022989"/>
    </source>
</evidence>
<evidence type="ECO:0000256" key="5">
    <source>
        <dbReference type="ARBA" id="ARBA00022692"/>
    </source>
</evidence>
<dbReference type="PANTHER" id="PTHR10924">
    <property type="entry name" value="MAJOR FACILITATOR SUPERFAMILY PROTEIN-RELATED"/>
    <property type="match status" value="1"/>
</dbReference>
<dbReference type="Pfam" id="PF07690">
    <property type="entry name" value="MFS_1"/>
    <property type="match status" value="1"/>
</dbReference>
<evidence type="ECO:0000256" key="18">
    <source>
        <dbReference type="SAM" id="Phobius"/>
    </source>
</evidence>
<evidence type="ECO:0000313" key="21">
    <source>
        <dbReference type="Proteomes" id="UP000708208"/>
    </source>
</evidence>
<evidence type="ECO:0000256" key="2">
    <source>
        <dbReference type="ARBA" id="ARBA00022448"/>
    </source>
</evidence>
<dbReference type="InterPro" id="IPR011701">
    <property type="entry name" value="MFS"/>
</dbReference>
<evidence type="ECO:0000256" key="7">
    <source>
        <dbReference type="ARBA" id="ARBA00023057"/>
    </source>
</evidence>
<feature type="transmembrane region" description="Helical" evidence="18">
    <location>
        <begin position="246"/>
        <end position="265"/>
    </location>
</feature>
<feature type="domain" description="Major facilitator superfamily (MFS) profile" evidence="19">
    <location>
        <begin position="80"/>
        <end position="484"/>
    </location>
</feature>
<keyword evidence="10" id="KW-0325">Glycoprotein</keyword>
<dbReference type="Proteomes" id="UP000708208">
    <property type="component" value="Unassembled WGS sequence"/>
</dbReference>
<dbReference type="OrthoDB" id="422206at2759"/>
<evidence type="ECO:0000259" key="19">
    <source>
        <dbReference type="PROSITE" id="PS50850"/>
    </source>
</evidence>
<organism evidence="20 21">
    <name type="scientific">Allacma fusca</name>
    <dbReference type="NCBI Taxonomy" id="39272"/>
    <lineage>
        <taxon>Eukaryota</taxon>
        <taxon>Metazoa</taxon>
        <taxon>Ecdysozoa</taxon>
        <taxon>Arthropoda</taxon>
        <taxon>Hexapoda</taxon>
        <taxon>Collembola</taxon>
        <taxon>Symphypleona</taxon>
        <taxon>Sminthuridae</taxon>
        <taxon>Allacma</taxon>
    </lineage>
</organism>
<feature type="transmembrane region" description="Helical" evidence="18">
    <location>
        <begin position="459"/>
        <end position="479"/>
    </location>
</feature>
<keyword evidence="21" id="KW-1185">Reference proteome</keyword>
<dbReference type="GO" id="GO:0031966">
    <property type="term" value="C:mitochondrial membrane"/>
    <property type="evidence" value="ECO:0007669"/>
    <property type="project" value="UniProtKB-ARBA"/>
</dbReference>
<keyword evidence="4" id="KW-0597">Phosphoprotein</keyword>
<accession>A0A8J2L6T2</accession>
<comment type="function">
    <text evidence="15">Uniporter that mediates the transport of extracellular choline and ethanolamine into cells, thereby playing a key role in phospholipid biosynthesis. Choline and ethanolamine are the precursors of phosphatidylcholine and phosphatidylethanolamine, respectively, the two most abundant phospholipids. Transport is not coupled with proton transport and is exclusively driven by the choline (or ethanolamine) gradient across the plasma membrane. Also acts as a heme b transporter that mediates heme efflux from the cytoplasm to the extracellular compartment.</text>
</comment>
<evidence type="ECO:0000256" key="8">
    <source>
        <dbReference type="ARBA" id="ARBA00023136"/>
    </source>
</evidence>
<feature type="transmembrane region" description="Helical" evidence="18">
    <location>
        <begin position="79"/>
        <end position="101"/>
    </location>
</feature>
<dbReference type="EMBL" id="CAJVCH010377174">
    <property type="protein sequence ID" value="CAG7816738.1"/>
    <property type="molecule type" value="Genomic_DNA"/>
</dbReference>
<evidence type="ECO:0000256" key="13">
    <source>
        <dbReference type="ARBA" id="ARBA00045087"/>
    </source>
</evidence>
<feature type="transmembrane region" description="Helical" evidence="18">
    <location>
        <begin position="394"/>
        <end position="418"/>
    </location>
</feature>
<evidence type="ECO:0000313" key="20">
    <source>
        <dbReference type="EMBL" id="CAG7816738.1"/>
    </source>
</evidence>
<evidence type="ECO:0000256" key="1">
    <source>
        <dbReference type="ARBA" id="ARBA00004651"/>
    </source>
</evidence>
<feature type="transmembrane region" description="Helical" evidence="18">
    <location>
        <begin position="170"/>
        <end position="200"/>
    </location>
</feature>
<feature type="transmembrane region" description="Helical" evidence="18">
    <location>
        <begin position="430"/>
        <end position="447"/>
    </location>
</feature>
<name>A0A8J2L6T2_9HEXA</name>
<keyword evidence="7" id="KW-0265">Erythrocyte maturation</keyword>
<dbReference type="InterPro" id="IPR020846">
    <property type="entry name" value="MFS_dom"/>
</dbReference>
<sequence length="496" mass="54144">MEADTDTDTNIEVKFSKSKISLNPFRKKKPVQRPSTDVDEAEKELLAKGQELQKEVKIESVGSIVPNDSSICKVYKRRWLILILFVCYSMSNAFQWIQFAIINKLMVEYYGVSEEWIDNTSLIYCFVYIPLIFPATYLLESKGLRVAVLLGSFGTAAGTWIKVLSASPTLFWVAFTGQTVVAISQIFILGIPPLLAAVWFGSDQVSTATSIGVFGNQLGIALGFYLPSQLVQNGTVEEVTAGLSRMHYGTASVTSAIFILAIFFFKDKPPTPPSFAQAALASCEENYVVSMKRLLSNKGYLLLLLSYGLNVGVFYAISTLLYSFIIKYFPGADEDVGRIGLSIVLSGMVGSVISGLILDKTRRYKETTLVIYFLSLVGMLAYTFTLPWGNHISLIYVVMAALGFFMTGYLPVGFEFGAEITYPESEGTSAGLLNCSVQIFGLVMTPITRAILNSSIGDIGANLTLCGFLAVGLLMTALIKPDLKRLAAQKSGLSPA</sequence>
<evidence type="ECO:0000256" key="14">
    <source>
        <dbReference type="ARBA" id="ARBA00046338"/>
    </source>
</evidence>
<feature type="transmembrane region" description="Helical" evidence="18">
    <location>
        <begin position="300"/>
        <end position="325"/>
    </location>
</feature>
<dbReference type="GO" id="GO:0006783">
    <property type="term" value="P:heme biosynthetic process"/>
    <property type="evidence" value="ECO:0007669"/>
    <property type="project" value="UniProtKB-ARBA"/>
</dbReference>
<dbReference type="GO" id="GO:0005886">
    <property type="term" value="C:plasma membrane"/>
    <property type="evidence" value="ECO:0007669"/>
    <property type="project" value="UniProtKB-SubCell"/>
</dbReference>
<evidence type="ECO:0000256" key="11">
    <source>
        <dbReference type="ARBA" id="ARBA00035075"/>
    </source>
</evidence>
<evidence type="ECO:0000256" key="10">
    <source>
        <dbReference type="ARBA" id="ARBA00023180"/>
    </source>
</evidence>
<comment type="catalytic activity">
    <reaction evidence="11">
        <text>heme b(in) = heme b(out)</text>
        <dbReference type="Rhea" id="RHEA:75443"/>
        <dbReference type="ChEBI" id="CHEBI:60344"/>
    </reaction>
</comment>
<reference evidence="20" key="1">
    <citation type="submission" date="2021-06" db="EMBL/GenBank/DDBJ databases">
        <authorList>
            <person name="Hodson N. C."/>
            <person name="Mongue J. A."/>
            <person name="Jaron S. K."/>
        </authorList>
    </citation>
    <scope>NUCLEOTIDE SEQUENCE</scope>
</reference>
<feature type="transmembrane region" description="Helical" evidence="18">
    <location>
        <begin position="121"/>
        <end position="139"/>
    </location>
</feature>
<comment type="caution">
    <text evidence="20">The sequence shown here is derived from an EMBL/GenBank/DDBJ whole genome shotgun (WGS) entry which is preliminary data.</text>
</comment>
<comment type="subcellular location">
    <subcellularLocation>
        <location evidence="1">Cell membrane</location>
        <topology evidence="1">Multi-pass membrane protein</topology>
    </subcellularLocation>
</comment>
<feature type="transmembrane region" description="Helical" evidence="18">
    <location>
        <begin position="146"/>
        <end position="164"/>
    </location>
</feature>
<keyword evidence="6 18" id="KW-1133">Transmembrane helix</keyword>
<dbReference type="InterPro" id="IPR049680">
    <property type="entry name" value="FLVCR1-2_SLC49-like"/>
</dbReference>
<keyword evidence="2" id="KW-0813">Transport</keyword>
<evidence type="ECO:0000256" key="16">
    <source>
        <dbReference type="ARBA" id="ARBA00068050"/>
    </source>
</evidence>
<comment type="similarity">
    <text evidence="14">Belongs to the major facilitator superfamily. Feline leukemia virus subgroup C receptor (TC 2.A.1.28.1) family.</text>
</comment>
<feature type="transmembrane region" description="Helical" evidence="18">
    <location>
        <begin position="369"/>
        <end position="388"/>
    </location>
</feature>
<feature type="transmembrane region" description="Helical" evidence="18">
    <location>
        <begin position="207"/>
        <end position="226"/>
    </location>
</feature>
<proteinExistence type="inferred from homology"/>
<comment type="catalytic activity">
    <reaction evidence="12">
        <text>choline(out) = choline(in)</text>
        <dbReference type="Rhea" id="RHEA:32751"/>
        <dbReference type="ChEBI" id="CHEBI:15354"/>
    </reaction>
</comment>
<evidence type="ECO:0000256" key="4">
    <source>
        <dbReference type="ARBA" id="ARBA00022553"/>
    </source>
</evidence>
<dbReference type="CDD" id="cd17398">
    <property type="entry name" value="MFS_FLVCR_like"/>
    <property type="match status" value="1"/>
</dbReference>